<dbReference type="InterPro" id="IPR001119">
    <property type="entry name" value="SLH_dom"/>
</dbReference>
<gene>
    <name evidence="2" type="ORF">J2Z66_000427</name>
</gene>
<name>A0ABS4IMP8_9BACL</name>
<dbReference type="Pfam" id="PF00395">
    <property type="entry name" value="SLH"/>
    <property type="match status" value="3"/>
</dbReference>
<dbReference type="RefSeq" id="WP_209969308.1">
    <property type="nucleotide sequence ID" value="NZ_JAGGLB010000001.1"/>
</dbReference>
<dbReference type="PROSITE" id="PS51272">
    <property type="entry name" value="SLH"/>
    <property type="match status" value="3"/>
</dbReference>
<dbReference type="InterPro" id="IPR051465">
    <property type="entry name" value="Cell_Envelope_Struct_Comp"/>
</dbReference>
<sequence>MGVSVYNGKLYGDLYAVTTAETLGNGSAYWRSRTRISNIAGFGLLRDEAAVGKNARLSIHIEKQPDGGSGGLLRQESDRMKADLRAAGNTLDIRMEWLTDSGNRLPIVSLNDSVILRFPLPSGAERELLGLYFIGNDGRLVYAGGKLNGEWVEAELHRTGQYMLLEYDKEFVDVPSSHWANRVIKALSAQHVIEGVNDTEFNPQSAVTRAEFIALLVRLLQLKPVDGAAFADVPSGAWYAEAVGAAAAAGLTEGADGNRFMPEEEVSREQMAVMLLRACEIMTGRKTGGANGSVDRFADQADISDWAQLYVRAAKEMGLVHGRESNRFEPLQPVTRAESAQAVYNLLGLLH</sequence>
<evidence type="ECO:0000313" key="2">
    <source>
        <dbReference type="EMBL" id="MBP1988832.1"/>
    </source>
</evidence>
<evidence type="ECO:0000259" key="1">
    <source>
        <dbReference type="PROSITE" id="PS51272"/>
    </source>
</evidence>
<comment type="caution">
    <text evidence="2">The sequence shown here is derived from an EMBL/GenBank/DDBJ whole genome shotgun (WGS) entry which is preliminary data.</text>
</comment>
<reference evidence="2 3" key="1">
    <citation type="submission" date="2021-03" db="EMBL/GenBank/DDBJ databases">
        <title>Genomic Encyclopedia of Type Strains, Phase IV (KMG-IV): sequencing the most valuable type-strain genomes for metagenomic binning, comparative biology and taxonomic classification.</title>
        <authorList>
            <person name="Goeker M."/>
        </authorList>
    </citation>
    <scope>NUCLEOTIDE SEQUENCE [LARGE SCALE GENOMIC DNA]</scope>
    <source>
        <strain evidence="2 3">DSM 26048</strain>
    </source>
</reference>
<dbReference type="PANTHER" id="PTHR43308:SF5">
    <property type="entry name" value="S-LAYER PROTEIN _ PEPTIDOGLYCAN ENDO-BETA-N-ACETYLGLUCOSAMINIDASE"/>
    <property type="match status" value="1"/>
</dbReference>
<evidence type="ECO:0000313" key="3">
    <source>
        <dbReference type="Proteomes" id="UP001519287"/>
    </source>
</evidence>
<dbReference type="PANTHER" id="PTHR43308">
    <property type="entry name" value="OUTER MEMBRANE PROTEIN ALPHA-RELATED"/>
    <property type="match status" value="1"/>
</dbReference>
<keyword evidence="3" id="KW-1185">Reference proteome</keyword>
<dbReference type="EMBL" id="JAGGLB010000001">
    <property type="protein sequence ID" value="MBP1988832.1"/>
    <property type="molecule type" value="Genomic_DNA"/>
</dbReference>
<proteinExistence type="predicted"/>
<protein>
    <recommendedName>
        <fullName evidence="1">SLH domain-containing protein</fullName>
    </recommendedName>
</protein>
<feature type="domain" description="SLH" evidence="1">
    <location>
        <begin position="167"/>
        <end position="230"/>
    </location>
</feature>
<accession>A0ABS4IMP8</accession>
<feature type="domain" description="SLH" evidence="1">
    <location>
        <begin position="231"/>
        <end position="289"/>
    </location>
</feature>
<feature type="domain" description="SLH" evidence="1">
    <location>
        <begin position="294"/>
        <end position="351"/>
    </location>
</feature>
<organism evidence="2 3">
    <name type="scientific">Paenibacillus eucommiae</name>
    <dbReference type="NCBI Taxonomy" id="1355755"/>
    <lineage>
        <taxon>Bacteria</taxon>
        <taxon>Bacillati</taxon>
        <taxon>Bacillota</taxon>
        <taxon>Bacilli</taxon>
        <taxon>Bacillales</taxon>
        <taxon>Paenibacillaceae</taxon>
        <taxon>Paenibacillus</taxon>
    </lineage>
</organism>
<dbReference type="Proteomes" id="UP001519287">
    <property type="component" value="Unassembled WGS sequence"/>
</dbReference>